<keyword evidence="1" id="KW-0479">Metal-binding</keyword>
<evidence type="ECO:0000313" key="4">
    <source>
        <dbReference type="Proteomes" id="UP000242008"/>
    </source>
</evidence>
<dbReference type="SUPFAM" id="SSF54593">
    <property type="entry name" value="Glyoxalase/Bleomycin resistance protein/Dihydroxybiphenyl dioxygenase"/>
    <property type="match status" value="1"/>
</dbReference>
<dbReference type="PANTHER" id="PTHR43048:SF3">
    <property type="entry name" value="METHYLMALONYL-COA EPIMERASE, MITOCHONDRIAL"/>
    <property type="match status" value="1"/>
</dbReference>
<dbReference type="EMBL" id="PZAO01000069">
    <property type="protein sequence ID" value="PTG66878.1"/>
    <property type="molecule type" value="Genomic_DNA"/>
</dbReference>
<protein>
    <submittedName>
        <fullName evidence="3">VOC family protein</fullName>
    </submittedName>
</protein>
<feature type="domain" description="VOC" evidence="2">
    <location>
        <begin position="7"/>
        <end position="144"/>
    </location>
</feature>
<dbReference type="CDD" id="cd06587">
    <property type="entry name" value="VOC"/>
    <property type="match status" value="1"/>
</dbReference>
<comment type="caution">
    <text evidence="3">The sequence shown here is derived from an EMBL/GenBank/DDBJ whole genome shotgun (WGS) entry which is preliminary data.</text>
</comment>
<gene>
    <name evidence="3" type="ORF">BU676_12360</name>
</gene>
<dbReference type="InterPro" id="IPR051785">
    <property type="entry name" value="MMCE/EMCE_epimerase"/>
</dbReference>
<evidence type="ECO:0000259" key="2">
    <source>
        <dbReference type="PROSITE" id="PS51819"/>
    </source>
</evidence>
<organism evidence="3 4">
    <name type="scientific">Staphylococcus chromogenes</name>
    <name type="common">Staphylococcus hyicus subsp. chromogenes</name>
    <dbReference type="NCBI Taxonomy" id="46126"/>
    <lineage>
        <taxon>Bacteria</taxon>
        <taxon>Bacillati</taxon>
        <taxon>Bacillota</taxon>
        <taxon>Bacilli</taxon>
        <taxon>Bacillales</taxon>
        <taxon>Staphylococcaceae</taxon>
        <taxon>Staphylococcus</taxon>
    </lineage>
</organism>
<dbReference type="Gene3D" id="3.10.180.10">
    <property type="entry name" value="2,3-Dihydroxybiphenyl 1,2-Dioxygenase, domain 1"/>
    <property type="match status" value="1"/>
</dbReference>
<accession>A0ABX5I4U6</accession>
<evidence type="ECO:0000313" key="3">
    <source>
        <dbReference type="EMBL" id="PTG66878.1"/>
    </source>
</evidence>
<dbReference type="PANTHER" id="PTHR43048">
    <property type="entry name" value="METHYLMALONYL-COA EPIMERASE"/>
    <property type="match status" value="1"/>
</dbReference>
<evidence type="ECO:0000256" key="1">
    <source>
        <dbReference type="ARBA" id="ARBA00022723"/>
    </source>
</evidence>
<name>A0ABX5I4U6_STACR</name>
<reference evidence="3 4" key="1">
    <citation type="journal article" date="2016" name="Front. Microbiol.">
        <title>Comprehensive Phylogenetic Analysis of Bovine Non-aureus Staphylococci Species Based on Whole-Genome Sequencing.</title>
        <authorList>
            <person name="Naushad S."/>
            <person name="Barkema H.W."/>
            <person name="Luby C."/>
            <person name="Condas L.A."/>
            <person name="Nobrega D.B."/>
            <person name="Carson D.A."/>
            <person name="De Buck J."/>
        </authorList>
    </citation>
    <scope>NUCLEOTIDE SEQUENCE [LARGE SCALE GENOMIC DNA]</scope>
    <source>
        <strain evidence="3 4">SNUC 1363</strain>
    </source>
</reference>
<dbReference type="Proteomes" id="UP000242008">
    <property type="component" value="Unassembled WGS sequence"/>
</dbReference>
<dbReference type="InterPro" id="IPR037523">
    <property type="entry name" value="VOC_core"/>
</dbReference>
<keyword evidence="4" id="KW-1185">Reference proteome</keyword>
<dbReference type="PROSITE" id="PS51819">
    <property type="entry name" value="VOC"/>
    <property type="match status" value="1"/>
</dbReference>
<proteinExistence type="predicted"/>
<dbReference type="InterPro" id="IPR029068">
    <property type="entry name" value="Glyas_Bleomycin-R_OHBP_Dase"/>
</dbReference>
<dbReference type="InterPro" id="IPR004360">
    <property type="entry name" value="Glyas_Fos-R_dOase_dom"/>
</dbReference>
<sequence length="148" mass="17041">MKMKVFGLAHVAIMAENYEETISFYTNLLQFKKSHYWTLEEYHIKEACMLRSLDGQTFIEVFDKHARVPSEGNILKKHDENIHGHVLHFALTVDSIKEVVTHLKKSNVKVLNAYESLSLGQPAVEVINAIIEDPNGEIIELLEPLYYK</sequence>
<dbReference type="Pfam" id="PF00903">
    <property type="entry name" value="Glyoxalase"/>
    <property type="match status" value="1"/>
</dbReference>